<dbReference type="Gene3D" id="1.10.10.10">
    <property type="entry name" value="Winged helix-like DNA-binding domain superfamily/Winged helix DNA-binding domain"/>
    <property type="match status" value="1"/>
</dbReference>
<evidence type="ECO:0000256" key="4">
    <source>
        <dbReference type="ARBA" id="ARBA00023163"/>
    </source>
</evidence>
<dbReference type="Pfam" id="PF03466">
    <property type="entry name" value="LysR_substrate"/>
    <property type="match status" value="1"/>
</dbReference>
<keyword evidence="2" id="KW-0805">Transcription regulation</keyword>
<dbReference type="GO" id="GO:0043565">
    <property type="term" value="F:sequence-specific DNA binding"/>
    <property type="evidence" value="ECO:0007669"/>
    <property type="project" value="TreeGrafter"/>
</dbReference>
<dbReference type="GO" id="GO:0003700">
    <property type="term" value="F:DNA-binding transcription factor activity"/>
    <property type="evidence" value="ECO:0007669"/>
    <property type="project" value="InterPro"/>
</dbReference>
<evidence type="ECO:0000259" key="5">
    <source>
        <dbReference type="PROSITE" id="PS50931"/>
    </source>
</evidence>
<dbReference type="InterPro" id="IPR000847">
    <property type="entry name" value="LysR_HTH_N"/>
</dbReference>
<organism evidence="6 7">
    <name type="scientific">Vibrio lentus</name>
    <dbReference type="NCBI Taxonomy" id="136468"/>
    <lineage>
        <taxon>Bacteria</taxon>
        <taxon>Pseudomonadati</taxon>
        <taxon>Pseudomonadota</taxon>
        <taxon>Gammaproteobacteria</taxon>
        <taxon>Vibrionales</taxon>
        <taxon>Vibrionaceae</taxon>
        <taxon>Vibrio</taxon>
    </lineage>
</organism>
<dbReference type="SUPFAM" id="SSF53850">
    <property type="entry name" value="Periplasmic binding protein-like II"/>
    <property type="match status" value="1"/>
</dbReference>
<accession>A0A4U2F806</accession>
<dbReference type="EMBL" id="SYVO01000016">
    <property type="protein sequence ID" value="TKG11432.1"/>
    <property type="molecule type" value="Genomic_DNA"/>
</dbReference>
<proteinExistence type="inferred from homology"/>
<comment type="caution">
    <text evidence="6">The sequence shown here is derived from an EMBL/GenBank/DDBJ whole genome shotgun (WGS) entry which is preliminary data.</text>
</comment>
<keyword evidence="4" id="KW-0804">Transcription</keyword>
<evidence type="ECO:0000313" key="7">
    <source>
        <dbReference type="Proteomes" id="UP000305840"/>
    </source>
</evidence>
<dbReference type="AlphaFoldDB" id="A0A4U2F806"/>
<keyword evidence="3" id="KW-0238">DNA-binding</keyword>
<dbReference type="Pfam" id="PF00126">
    <property type="entry name" value="HTH_1"/>
    <property type="match status" value="1"/>
</dbReference>
<dbReference type="FunFam" id="1.10.10.10:FF:000001">
    <property type="entry name" value="LysR family transcriptional regulator"/>
    <property type="match status" value="1"/>
</dbReference>
<name>A0A4U2F806_9VIBR</name>
<dbReference type="RefSeq" id="WP_136994373.1">
    <property type="nucleotide sequence ID" value="NZ_SYVO01000016.1"/>
</dbReference>
<dbReference type="InterPro" id="IPR036390">
    <property type="entry name" value="WH_DNA-bd_sf"/>
</dbReference>
<dbReference type="PRINTS" id="PR00039">
    <property type="entry name" value="HTHLYSR"/>
</dbReference>
<protein>
    <submittedName>
        <fullName evidence="6">LysR family transcriptional regulator</fullName>
    </submittedName>
</protein>
<reference evidence="6 7" key="1">
    <citation type="submission" date="2019-04" db="EMBL/GenBank/DDBJ databases">
        <title>A reverse ecology approach based on a biological definition of microbial populations.</title>
        <authorList>
            <person name="Arevalo P."/>
            <person name="Vaninsberghe D."/>
            <person name="Elsherbini J."/>
            <person name="Gore J."/>
            <person name="Polz M."/>
        </authorList>
    </citation>
    <scope>NUCLEOTIDE SEQUENCE [LARGE SCALE GENOMIC DNA]</scope>
    <source>
        <strain evidence="6 7">10N.222.48.A1</strain>
    </source>
</reference>
<dbReference type="InterPro" id="IPR058163">
    <property type="entry name" value="LysR-type_TF_proteobact-type"/>
</dbReference>
<evidence type="ECO:0000256" key="2">
    <source>
        <dbReference type="ARBA" id="ARBA00023015"/>
    </source>
</evidence>
<sequence length="306" mass="35711">MNEHKRIERLILFVELAQQLNFTKAAEKLGISKSYLSEQIKRLESDLQCPLLVRTTRSVRLTQEGERALQQGLTIRSQVLQLERSVSEQHDIVKGTLRLTAPKMFTEVFLFDICQQFKEQYPEVRFEINSSYTNFNLNQDDIDIAFRATNTPPENMIAKRLIAYQHDLVATPSYLKRFGRPSNANELIHHQCLATLHQTEWPLRSANIEVSGWLSSNDNHLLKQQAMKGSGIIRIASYYVEKEIERGELERVLTNECLQQDNCIYLFYPQVIYPAKKHQMFIKFVQDYFHNLSKGSKRLESDEQIN</sequence>
<dbReference type="Gene3D" id="3.40.190.290">
    <property type="match status" value="1"/>
</dbReference>
<dbReference type="PROSITE" id="PS50931">
    <property type="entry name" value="HTH_LYSR"/>
    <property type="match status" value="1"/>
</dbReference>
<comment type="similarity">
    <text evidence="1">Belongs to the LysR transcriptional regulatory family.</text>
</comment>
<gene>
    <name evidence="6" type="ORF">FCV91_06360</name>
</gene>
<dbReference type="GO" id="GO:0006351">
    <property type="term" value="P:DNA-templated transcription"/>
    <property type="evidence" value="ECO:0007669"/>
    <property type="project" value="TreeGrafter"/>
</dbReference>
<dbReference type="PANTHER" id="PTHR30537:SF5">
    <property type="entry name" value="HTH-TYPE TRANSCRIPTIONAL ACTIVATOR TTDR-RELATED"/>
    <property type="match status" value="1"/>
</dbReference>
<dbReference type="InterPro" id="IPR036388">
    <property type="entry name" value="WH-like_DNA-bd_sf"/>
</dbReference>
<dbReference type="CDD" id="cd08422">
    <property type="entry name" value="PBP2_CrgA_like"/>
    <property type="match status" value="1"/>
</dbReference>
<evidence type="ECO:0000313" key="6">
    <source>
        <dbReference type="EMBL" id="TKG11432.1"/>
    </source>
</evidence>
<evidence type="ECO:0000256" key="1">
    <source>
        <dbReference type="ARBA" id="ARBA00009437"/>
    </source>
</evidence>
<evidence type="ECO:0000256" key="3">
    <source>
        <dbReference type="ARBA" id="ARBA00023125"/>
    </source>
</evidence>
<dbReference type="PANTHER" id="PTHR30537">
    <property type="entry name" value="HTH-TYPE TRANSCRIPTIONAL REGULATOR"/>
    <property type="match status" value="1"/>
</dbReference>
<dbReference type="SUPFAM" id="SSF46785">
    <property type="entry name" value="Winged helix' DNA-binding domain"/>
    <property type="match status" value="1"/>
</dbReference>
<dbReference type="Proteomes" id="UP000305840">
    <property type="component" value="Unassembled WGS sequence"/>
</dbReference>
<feature type="domain" description="HTH lysR-type" evidence="5">
    <location>
        <begin position="1"/>
        <end position="62"/>
    </location>
</feature>
<dbReference type="InterPro" id="IPR005119">
    <property type="entry name" value="LysR_subst-bd"/>
</dbReference>